<dbReference type="OrthoDB" id="21270at2759"/>
<proteinExistence type="predicted"/>
<sequence>MSTQYVDPRWRTLQANPHAKQSRHASRHDQQVGQEIVGCGEERRPNEKVERAVEEFRKSQQRLGRPLHRAAQGDQTDDESDGSKKFDGASESKLSHSSHVTNKFQSKGGTLTVARKQFSLSKEHLKSAKLVKELFNNKDAEQPKPDLPRPRNSEERNSNRQRSSLVTRRRLLYEDSANANRFRRDSEQSDDSVVRADEEVRAYMFSNSKKKVYPQILEAPSGGRTGNLGFETATSTSDMMDDMTASYSEICDNYSPNPEPAVEPDKTQQRPSVLNLQSSTAKLKRLDGTVTRDGDLISYVADDLETKIKLSSPVGYADPAAWLNVSRLADSSDSKLLEDLEMEASVLAASVDSLTEHLAETLHGISALTVDSLEVYRDVVCKTCDSVDTNIKSMYQLMAKCEEMSKSMSSVYKLSAHIKNIKHLLDLLEATPS</sequence>
<feature type="compositionally biased region" description="Basic and acidic residues" evidence="1">
    <location>
        <begin position="40"/>
        <end position="58"/>
    </location>
</feature>
<dbReference type="Pfam" id="PF10157">
    <property type="entry name" value="BORCS6"/>
    <property type="match status" value="1"/>
</dbReference>
<evidence type="ECO:0000259" key="2">
    <source>
        <dbReference type="Pfam" id="PF10157"/>
    </source>
</evidence>
<name>A0A6H5GBJ2_9HEMI</name>
<evidence type="ECO:0000313" key="4">
    <source>
        <dbReference type="Proteomes" id="UP000479000"/>
    </source>
</evidence>
<organism evidence="3 4">
    <name type="scientific">Nesidiocoris tenuis</name>
    <dbReference type="NCBI Taxonomy" id="355587"/>
    <lineage>
        <taxon>Eukaryota</taxon>
        <taxon>Metazoa</taxon>
        <taxon>Ecdysozoa</taxon>
        <taxon>Arthropoda</taxon>
        <taxon>Hexapoda</taxon>
        <taxon>Insecta</taxon>
        <taxon>Pterygota</taxon>
        <taxon>Neoptera</taxon>
        <taxon>Paraneoptera</taxon>
        <taxon>Hemiptera</taxon>
        <taxon>Heteroptera</taxon>
        <taxon>Panheteroptera</taxon>
        <taxon>Cimicomorpha</taxon>
        <taxon>Miridae</taxon>
        <taxon>Dicyphina</taxon>
        <taxon>Nesidiocoris</taxon>
    </lineage>
</organism>
<dbReference type="GO" id="GO:0099078">
    <property type="term" value="C:BORC complex"/>
    <property type="evidence" value="ECO:0007669"/>
    <property type="project" value="TreeGrafter"/>
</dbReference>
<dbReference type="EMBL" id="CADCXU010008163">
    <property type="protein sequence ID" value="CAA9999065.1"/>
    <property type="molecule type" value="Genomic_DNA"/>
</dbReference>
<feature type="compositionally biased region" description="Basic and acidic residues" evidence="1">
    <location>
        <begin position="81"/>
        <end position="94"/>
    </location>
</feature>
<dbReference type="GO" id="GO:0032418">
    <property type="term" value="P:lysosome localization"/>
    <property type="evidence" value="ECO:0007669"/>
    <property type="project" value="TreeGrafter"/>
</dbReference>
<feature type="domain" description="BLOC-1-related complex subunit 6 C-terminal helix" evidence="2">
    <location>
        <begin position="332"/>
        <end position="429"/>
    </location>
</feature>
<dbReference type="InterPro" id="IPR019314">
    <property type="entry name" value="BORCS6"/>
</dbReference>
<evidence type="ECO:0000313" key="3">
    <source>
        <dbReference type="EMBL" id="CAA9999065.1"/>
    </source>
</evidence>
<dbReference type="PANTHER" id="PTHR13440:SF7">
    <property type="entry name" value="BLOC-1 RELATED COMPLEX SUBUNIT 6"/>
    <property type="match status" value="1"/>
</dbReference>
<keyword evidence="4" id="KW-1185">Reference proteome</keyword>
<dbReference type="AlphaFoldDB" id="A0A6H5GBJ2"/>
<feature type="compositionally biased region" description="Basic and acidic residues" evidence="1">
    <location>
        <begin position="134"/>
        <end position="158"/>
    </location>
</feature>
<dbReference type="Proteomes" id="UP000479000">
    <property type="component" value="Unassembled WGS sequence"/>
</dbReference>
<evidence type="ECO:0000256" key="1">
    <source>
        <dbReference type="SAM" id="MobiDB-lite"/>
    </source>
</evidence>
<reference evidence="3 4" key="1">
    <citation type="submission" date="2020-02" db="EMBL/GenBank/DDBJ databases">
        <authorList>
            <person name="Ferguson B K."/>
        </authorList>
    </citation>
    <scope>NUCLEOTIDE SEQUENCE [LARGE SCALE GENOMIC DNA]</scope>
</reference>
<protein>
    <recommendedName>
        <fullName evidence="2">BLOC-1-related complex subunit 6 C-terminal helix domain-containing protein</fullName>
    </recommendedName>
</protein>
<dbReference type="PANTHER" id="PTHR13440">
    <property type="entry name" value="BLOC-1 RELATED COMPLEX SUBUNIT 6"/>
    <property type="match status" value="1"/>
</dbReference>
<accession>A0A6H5GBJ2</accession>
<feature type="region of interest" description="Disordered" evidence="1">
    <location>
        <begin position="1"/>
        <end position="103"/>
    </location>
</feature>
<gene>
    <name evidence="3" type="ORF">NTEN_LOCUS5348</name>
</gene>
<feature type="region of interest" description="Disordered" evidence="1">
    <location>
        <begin position="134"/>
        <end position="170"/>
    </location>
</feature>
<dbReference type="InterPro" id="IPR046465">
    <property type="entry name" value="BORCS6_C"/>
</dbReference>